<evidence type="ECO:0000313" key="2">
    <source>
        <dbReference type="Proteomes" id="UP000078397"/>
    </source>
</evidence>
<evidence type="ECO:0000313" key="1">
    <source>
        <dbReference type="EMBL" id="OAQ63394.2"/>
    </source>
</evidence>
<comment type="caution">
    <text evidence="1">The sequence shown here is derived from an EMBL/GenBank/DDBJ whole genome shotgun (WGS) entry which is preliminary data.</text>
</comment>
<sequence>MICMPRRMVSLAQQAQAPDDRNFNVRHPERRDLLQPVPKVAVDRSGEYSGCYCTVWSIKFVGGVARIRQM</sequence>
<dbReference type="RefSeq" id="XP_018140974.2">
    <property type="nucleotide sequence ID" value="XM_018294220.2"/>
</dbReference>
<gene>
    <name evidence="1" type="ORF">VFPPC_16467</name>
</gene>
<name>A0A179FD14_METCM</name>
<reference evidence="1 2" key="1">
    <citation type="journal article" date="2016" name="PLoS Pathog.">
        <title>Biosynthesis of antibiotic leucinostatins in bio-control fungus Purpureocillium lilacinum and their inhibition on phytophthora revealed by genome mining.</title>
        <authorList>
            <person name="Wang G."/>
            <person name="Liu Z."/>
            <person name="Lin R."/>
            <person name="Li E."/>
            <person name="Mao Z."/>
            <person name="Ling J."/>
            <person name="Yang Y."/>
            <person name="Yin W.B."/>
            <person name="Xie B."/>
        </authorList>
    </citation>
    <scope>NUCLEOTIDE SEQUENCE [LARGE SCALE GENOMIC DNA]</scope>
    <source>
        <strain evidence="1">170</strain>
    </source>
</reference>
<dbReference type="AlphaFoldDB" id="A0A179FD14"/>
<protein>
    <submittedName>
        <fullName evidence="1">Uncharacterized protein</fullName>
    </submittedName>
</protein>
<accession>A0A179FD14</accession>
<organism evidence="1 2">
    <name type="scientific">Pochonia chlamydosporia 170</name>
    <dbReference type="NCBI Taxonomy" id="1380566"/>
    <lineage>
        <taxon>Eukaryota</taxon>
        <taxon>Fungi</taxon>
        <taxon>Dikarya</taxon>
        <taxon>Ascomycota</taxon>
        <taxon>Pezizomycotina</taxon>
        <taxon>Sordariomycetes</taxon>
        <taxon>Hypocreomycetidae</taxon>
        <taxon>Hypocreales</taxon>
        <taxon>Clavicipitaceae</taxon>
        <taxon>Pochonia</taxon>
    </lineage>
</organism>
<dbReference type="KEGG" id="pchm:VFPPC_16467"/>
<proteinExistence type="predicted"/>
<dbReference type="Proteomes" id="UP000078397">
    <property type="component" value="Unassembled WGS sequence"/>
</dbReference>
<dbReference type="EMBL" id="LSBJ02000006">
    <property type="protein sequence ID" value="OAQ63394.2"/>
    <property type="molecule type" value="Genomic_DNA"/>
</dbReference>
<dbReference type="GeneID" id="28858214"/>
<keyword evidence="2" id="KW-1185">Reference proteome</keyword>